<proteinExistence type="predicted"/>
<keyword evidence="2" id="KW-1185">Reference proteome</keyword>
<protein>
    <submittedName>
        <fullName evidence="1">Uncharacterized protein</fullName>
    </submittedName>
</protein>
<organism evidence="1 2">
    <name type="scientific">Araneus ventricosus</name>
    <name type="common">Orbweaver spider</name>
    <name type="synonym">Epeira ventricosa</name>
    <dbReference type="NCBI Taxonomy" id="182803"/>
    <lineage>
        <taxon>Eukaryota</taxon>
        <taxon>Metazoa</taxon>
        <taxon>Ecdysozoa</taxon>
        <taxon>Arthropoda</taxon>
        <taxon>Chelicerata</taxon>
        <taxon>Arachnida</taxon>
        <taxon>Araneae</taxon>
        <taxon>Araneomorphae</taxon>
        <taxon>Entelegynae</taxon>
        <taxon>Araneoidea</taxon>
        <taxon>Araneidae</taxon>
        <taxon>Araneus</taxon>
    </lineage>
</organism>
<sequence length="148" mass="17458">MDPKPGNNYEVLFFPSDMMHQGSSRPITRFIFGDENRQHTPCKFSFKEEVCLNRCDANRCAGGYYQGKKYLRRDVKRSVICMYIEYLGVYSDAFEIGWRQSSWGAFRQHLKNHQAYKPSSLHRNTIYPVSFHMQPYTFRKLKASSPVH</sequence>
<evidence type="ECO:0000313" key="2">
    <source>
        <dbReference type="Proteomes" id="UP000499080"/>
    </source>
</evidence>
<dbReference type="Proteomes" id="UP000499080">
    <property type="component" value="Unassembled WGS sequence"/>
</dbReference>
<dbReference type="AlphaFoldDB" id="A0A4Y2CX02"/>
<accession>A0A4Y2CX02</accession>
<evidence type="ECO:0000313" key="1">
    <source>
        <dbReference type="EMBL" id="GBM08377.1"/>
    </source>
</evidence>
<gene>
    <name evidence="1" type="ORF">AVEN_108373_1</name>
</gene>
<dbReference type="EMBL" id="BGPR01000256">
    <property type="protein sequence ID" value="GBM08377.1"/>
    <property type="molecule type" value="Genomic_DNA"/>
</dbReference>
<name>A0A4Y2CX02_ARAVE</name>
<comment type="caution">
    <text evidence="1">The sequence shown here is derived from an EMBL/GenBank/DDBJ whole genome shotgun (WGS) entry which is preliminary data.</text>
</comment>
<reference evidence="1 2" key="1">
    <citation type="journal article" date="2019" name="Sci. Rep.">
        <title>Orb-weaving spider Araneus ventricosus genome elucidates the spidroin gene catalogue.</title>
        <authorList>
            <person name="Kono N."/>
            <person name="Nakamura H."/>
            <person name="Ohtoshi R."/>
            <person name="Moran D.A.P."/>
            <person name="Shinohara A."/>
            <person name="Yoshida Y."/>
            <person name="Fujiwara M."/>
            <person name="Mori M."/>
            <person name="Tomita M."/>
            <person name="Arakawa K."/>
        </authorList>
    </citation>
    <scope>NUCLEOTIDE SEQUENCE [LARGE SCALE GENOMIC DNA]</scope>
</reference>